<feature type="transmembrane region" description="Helical" evidence="6">
    <location>
        <begin position="97"/>
        <end position="116"/>
    </location>
</feature>
<feature type="transmembrane region" description="Helical" evidence="6">
    <location>
        <begin position="279"/>
        <end position="304"/>
    </location>
</feature>
<dbReference type="PROSITE" id="PS50850">
    <property type="entry name" value="MFS"/>
    <property type="match status" value="1"/>
</dbReference>
<evidence type="ECO:0000256" key="3">
    <source>
        <dbReference type="ARBA" id="ARBA00022692"/>
    </source>
</evidence>
<dbReference type="CDD" id="cd17316">
    <property type="entry name" value="MFS_SV2_like"/>
    <property type="match status" value="1"/>
</dbReference>
<dbReference type="InterPro" id="IPR036259">
    <property type="entry name" value="MFS_trans_sf"/>
</dbReference>
<organism evidence="8 9">
    <name type="scientific">Nocardia niwae</name>
    <dbReference type="NCBI Taxonomy" id="626084"/>
    <lineage>
        <taxon>Bacteria</taxon>
        <taxon>Bacillati</taxon>
        <taxon>Actinomycetota</taxon>
        <taxon>Actinomycetes</taxon>
        <taxon>Mycobacteriales</taxon>
        <taxon>Nocardiaceae</taxon>
        <taxon>Nocardia</taxon>
    </lineage>
</organism>
<feature type="transmembrane region" description="Helical" evidence="6">
    <location>
        <begin position="447"/>
        <end position="467"/>
    </location>
</feature>
<dbReference type="RefSeq" id="WP_357806517.1">
    <property type="nucleotide sequence ID" value="NZ_JBEYBM010000014.1"/>
</dbReference>
<keyword evidence="3 6" id="KW-0812">Transmembrane</keyword>
<name>A0ABV2XEB9_9NOCA</name>
<keyword evidence="2" id="KW-0813">Transport</keyword>
<feature type="transmembrane region" description="Helical" evidence="6">
    <location>
        <begin position="122"/>
        <end position="143"/>
    </location>
</feature>
<feature type="transmembrane region" description="Helical" evidence="6">
    <location>
        <begin position="67"/>
        <end position="85"/>
    </location>
</feature>
<feature type="transmembrane region" description="Helical" evidence="6">
    <location>
        <begin position="25"/>
        <end position="47"/>
    </location>
</feature>
<evidence type="ECO:0000256" key="6">
    <source>
        <dbReference type="SAM" id="Phobius"/>
    </source>
</evidence>
<dbReference type="SUPFAM" id="SSF103473">
    <property type="entry name" value="MFS general substrate transporter"/>
    <property type="match status" value="1"/>
</dbReference>
<dbReference type="Gene3D" id="1.20.1250.20">
    <property type="entry name" value="MFS general substrate transporter like domains"/>
    <property type="match status" value="1"/>
</dbReference>
<dbReference type="Proteomes" id="UP001550535">
    <property type="component" value="Unassembled WGS sequence"/>
</dbReference>
<protein>
    <submittedName>
        <fullName evidence="8">MFS transporter</fullName>
    </submittedName>
</protein>
<dbReference type="InterPro" id="IPR020846">
    <property type="entry name" value="MFS_dom"/>
</dbReference>
<comment type="caution">
    <text evidence="8">The sequence shown here is derived from an EMBL/GenBank/DDBJ whole genome shotgun (WGS) entry which is preliminary data.</text>
</comment>
<dbReference type="InterPro" id="IPR005828">
    <property type="entry name" value="MFS_sugar_transport-like"/>
</dbReference>
<evidence type="ECO:0000256" key="5">
    <source>
        <dbReference type="ARBA" id="ARBA00023136"/>
    </source>
</evidence>
<feature type="transmembrane region" description="Helical" evidence="6">
    <location>
        <begin position="187"/>
        <end position="206"/>
    </location>
</feature>
<proteinExistence type="predicted"/>
<evidence type="ECO:0000313" key="8">
    <source>
        <dbReference type="EMBL" id="MEU2124235.1"/>
    </source>
</evidence>
<keyword evidence="4 6" id="KW-1133">Transmembrane helix</keyword>
<evidence type="ECO:0000313" key="9">
    <source>
        <dbReference type="Proteomes" id="UP001550535"/>
    </source>
</evidence>
<dbReference type="EMBL" id="JBEYBR010000054">
    <property type="protein sequence ID" value="MEU2124235.1"/>
    <property type="molecule type" value="Genomic_DNA"/>
</dbReference>
<feature type="transmembrane region" description="Helical" evidence="6">
    <location>
        <begin position="155"/>
        <end position="175"/>
    </location>
</feature>
<dbReference type="PANTHER" id="PTHR23511:SF34">
    <property type="entry name" value="SYNAPTIC VESICLE GLYCOPROTEIN 2"/>
    <property type="match status" value="1"/>
</dbReference>
<accession>A0ABV2XEB9</accession>
<evidence type="ECO:0000259" key="7">
    <source>
        <dbReference type="PROSITE" id="PS50850"/>
    </source>
</evidence>
<reference evidence="8 9" key="1">
    <citation type="submission" date="2024-06" db="EMBL/GenBank/DDBJ databases">
        <title>The Natural Products Discovery Center: Release of the First 8490 Sequenced Strains for Exploring Actinobacteria Biosynthetic Diversity.</title>
        <authorList>
            <person name="Kalkreuter E."/>
            <person name="Kautsar S.A."/>
            <person name="Yang D."/>
            <person name="Bader C.D."/>
            <person name="Teijaro C.N."/>
            <person name="Fluegel L."/>
            <person name="Davis C.M."/>
            <person name="Simpson J.R."/>
            <person name="Lauterbach L."/>
            <person name="Steele A.D."/>
            <person name="Gui C."/>
            <person name="Meng S."/>
            <person name="Li G."/>
            <person name="Viehrig K."/>
            <person name="Ye F."/>
            <person name="Su P."/>
            <person name="Kiefer A.F."/>
            <person name="Nichols A."/>
            <person name="Cepeda A.J."/>
            <person name="Yan W."/>
            <person name="Fan B."/>
            <person name="Jiang Y."/>
            <person name="Adhikari A."/>
            <person name="Zheng C.-J."/>
            <person name="Schuster L."/>
            <person name="Cowan T.M."/>
            <person name="Smanski M.J."/>
            <person name="Chevrette M.G."/>
            <person name="De Carvalho L.P.S."/>
            <person name="Shen B."/>
        </authorList>
    </citation>
    <scope>NUCLEOTIDE SEQUENCE [LARGE SCALE GENOMIC DNA]</scope>
    <source>
        <strain evidence="8 9">NPDC019434</strain>
    </source>
</reference>
<feature type="transmembrane region" description="Helical" evidence="6">
    <location>
        <begin position="348"/>
        <end position="368"/>
    </location>
</feature>
<feature type="transmembrane region" description="Helical" evidence="6">
    <location>
        <begin position="374"/>
        <end position="395"/>
    </location>
</feature>
<evidence type="ECO:0000256" key="4">
    <source>
        <dbReference type="ARBA" id="ARBA00022989"/>
    </source>
</evidence>
<comment type="subcellular location">
    <subcellularLocation>
        <location evidence="1">Cell membrane</location>
        <topology evidence="1">Multi-pass membrane protein</topology>
    </subcellularLocation>
</comment>
<keyword evidence="5 6" id="KW-0472">Membrane</keyword>
<dbReference type="PANTHER" id="PTHR23511">
    <property type="entry name" value="SYNAPTIC VESICLE GLYCOPROTEIN 2"/>
    <property type="match status" value="1"/>
</dbReference>
<evidence type="ECO:0000256" key="2">
    <source>
        <dbReference type="ARBA" id="ARBA00022448"/>
    </source>
</evidence>
<feature type="domain" description="Major facilitator superfamily (MFS) profile" evidence="7">
    <location>
        <begin position="29"/>
        <end position="470"/>
    </location>
</feature>
<sequence length="540" mass="58070">MLETQTKVIRSLVPARMDRLPWTKFHWLIVVGLGVSWILDGIEIQIVSSMGGPLQDAGTLHLTSGQVGAMASWYLAGQVVGALVFGRLTDRLGRKKLFILTLAIYLIGSGLAGFSWNAWSLYIFRFIAGTGIGGEYTAINSAIDEIMPSKYRGRVDIAINGTYWGGAALGAAASLVLFNEQFIPTGWGWRIGFFIGPVLGFIIIFLRRHIPESPRWLLTHGRAAEAERTVDEIEAQVRSRGIELPPVDESKALDIVDTDRLSYVQMARIFFGRYPSRSFLGFTMMATQAFLYNAIFFTVGLVLINFYNVPAHHTGYYFFPFAVGNLIGPLVLGPLFDSIGRRKMICATYLGSGSLLFLSAWAFNAGILNATTQTLFWCVIFFFASAGASSAYLTVSEIFPLELRGQAISFFFAIAQGVGGVVAPFLFGHLVGGAENPDPDRFPLTVGYLIGAGFMIFGGLVAWFFGVNAEGKSLEDIADPLSAAKPAETETDVAVDPSTAAPAAESAAAQGPALAGAAPVAVISEPLTDGSSCIDSSKAD</sequence>
<dbReference type="Pfam" id="PF00083">
    <property type="entry name" value="Sugar_tr"/>
    <property type="match status" value="1"/>
</dbReference>
<evidence type="ECO:0000256" key="1">
    <source>
        <dbReference type="ARBA" id="ARBA00004651"/>
    </source>
</evidence>
<feature type="transmembrane region" description="Helical" evidence="6">
    <location>
        <begin position="316"/>
        <end position="336"/>
    </location>
</feature>
<feature type="transmembrane region" description="Helical" evidence="6">
    <location>
        <begin position="407"/>
        <end position="427"/>
    </location>
</feature>
<gene>
    <name evidence="8" type="ORF">ABZ507_20690</name>
</gene>
<keyword evidence="9" id="KW-1185">Reference proteome</keyword>